<dbReference type="SUPFAM" id="SSF53448">
    <property type="entry name" value="Nucleotide-diphospho-sugar transferases"/>
    <property type="match status" value="1"/>
</dbReference>
<keyword evidence="2" id="KW-1185">Reference proteome</keyword>
<evidence type="ECO:0000313" key="1">
    <source>
        <dbReference type="EMBL" id="SNT48272.1"/>
    </source>
</evidence>
<reference evidence="1 2" key="1">
    <citation type="submission" date="2017-06" db="EMBL/GenBank/DDBJ databases">
        <authorList>
            <person name="Kim H.J."/>
            <person name="Triplett B.A."/>
        </authorList>
    </citation>
    <scope>NUCLEOTIDE SEQUENCE [LARGE SCALE GENOMIC DNA]</scope>
    <source>
        <strain evidence="1 2">CGMCC 4.5593</strain>
    </source>
</reference>
<dbReference type="EMBL" id="FZPH01000007">
    <property type="protein sequence ID" value="SNT48272.1"/>
    <property type="molecule type" value="Genomic_DNA"/>
</dbReference>
<proteinExistence type="predicted"/>
<organism evidence="1 2">
    <name type="scientific">Asanoa hainanensis</name>
    <dbReference type="NCBI Taxonomy" id="560556"/>
    <lineage>
        <taxon>Bacteria</taxon>
        <taxon>Bacillati</taxon>
        <taxon>Actinomycetota</taxon>
        <taxon>Actinomycetes</taxon>
        <taxon>Micromonosporales</taxon>
        <taxon>Micromonosporaceae</taxon>
        <taxon>Asanoa</taxon>
    </lineage>
</organism>
<accession>A0A239N1E6</accession>
<name>A0A239N1E6_9ACTN</name>
<gene>
    <name evidence="1" type="ORF">SAMN05421812_10779</name>
</gene>
<dbReference type="InterPro" id="IPR029044">
    <property type="entry name" value="Nucleotide-diphossugar_trans"/>
</dbReference>
<dbReference type="Proteomes" id="UP000198362">
    <property type="component" value="Unassembled WGS sequence"/>
</dbReference>
<evidence type="ECO:0000313" key="2">
    <source>
        <dbReference type="Proteomes" id="UP000198362"/>
    </source>
</evidence>
<protein>
    <submittedName>
        <fullName evidence="1">Uncharacterized protein</fullName>
    </submittedName>
</protein>
<sequence>MLEGEAAPADEQRARFCVVTKGPHLRNEQALACLMARLTAFGVHVRLLRRIVGTGDAIVQALYPLAVRYFDHRPTTPAQWDLLAHRFDTAEFKKIFGRRYDPDLVIPASTAIRENRLTAGDLTAIWETGRDPIHRATLVARYGATVAPFVLQGADSYGWFRGPLPLGISRIASSMTAFALRHERLYGGEPVILMNGHVPALAHLFAPAAWVLDLGIARHGAQIDAVRSAIAGADGRPERCLAGSIRRDAIDGRLPLASPDPVTSRNNLLHCSDGLLIGAIETRALVPEQADRGDLLTEELDRAGLTRAEIERIVLQDPRVRPRHPDGHLSDVTRGVDLDRCVAEILTAVPPIFGVENGYADGLEFDVFDRAISAALTATTTVVGAARPEPAPVTVPVRHTGRDAELGRRAIADGTVAALVPAGGTGGRFGGYGVPEADPARQKALRRAFLVSERQCSSLDIRLANLRYWADGERDRLPVAVMASPTSETALRQWRDRLDEPFRKSLRIFTQHGVYRIDRSLAADVPRRRWVDAVLRDSAGRPCLKPGGTLNLWSCFILAGLLDAWEQRGIDFLASANGDDAAYRLNPAAIGYLARHPGVDCVLVGIPWGYTATIRRRGRELPIRGDLSGWTMDEAGLPVDEPVPDAARRFDAGGAICHEIGHSGEPCLRIGQPPHPPQTLFNTSQLYVRLSAVRRAIERTGTTDPLGAVRRLVAGQSFAIENKTVVVDGETVDARQIHQPLHGILSWFDRCDVLTTTRRIGPTSWGSYAPLKEPTDQHFVQLLLNQLQAHGDSLVFAD</sequence>
<dbReference type="AlphaFoldDB" id="A0A239N1E6"/>
<dbReference type="Gene3D" id="3.90.550.10">
    <property type="entry name" value="Spore Coat Polysaccharide Biosynthesis Protein SpsA, Chain A"/>
    <property type="match status" value="1"/>
</dbReference>